<dbReference type="EMBL" id="VSSQ01002284">
    <property type="protein sequence ID" value="MPM14467.1"/>
    <property type="molecule type" value="Genomic_DNA"/>
</dbReference>
<keyword evidence="1" id="KW-0001">2Fe-2S</keyword>
<evidence type="ECO:0000256" key="1">
    <source>
        <dbReference type="ARBA" id="ARBA00022714"/>
    </source>
</evidence>
<dbReference type="Gene3D" id="2.102.10.10">
    <property type="entry name" value="Rieske [2Fe-2S] iron-sulphur domain"/>
    <property type="match status" value="1"/>
</dbReference>
<dbReference type="Pfam" id="PF00355">
    <property type="entry name" value="Rieske"/>
    <property type="match status" value="1"/>
</dbReference>
<keyword evidence="5" id="KW-1015">Disulfide bond</keyword>
<dbReference type="InterPro" id="IPR017941">
    <property type="entry name" value="Rieske_2Fe-2S"/>
</dbReference>
<dbReference type="PRINTS" id="PR00162">
    <property type="entry name" value="RIESKE"/>
</dbReference>
<comment type="caution">
    <text evidence="8">The sequence shown here is derived from an EMBL/GenBank/DDBJ whole genome shotgun (WGS) entry which is preliminary data.</text>
</comment>
<sequence length="143" mass="15064">MQAQRRTVFKLAGAGALAVSAPLGLTACTADSTGGNARTRTKNNRQLRVKKSDIPVGSGVIYPDDGYVVTQPTAGTFQAFSDICSHQGCPVRQITADHRIHCLCHNSYFSVDGGKVLDGPAPYALTPATFEVQGDEIVVKGVS</sequence>
<comment type="cofactor">
    <cofactor evidence="6">
        <name>[2Fe-2S] cluster</name>
        <dbReference type="ChEBI" id="CHEBI:190135"/>
    </cofactor>
</comment>
<keyword evidence="2" id="KW-0479">Metal-binding</keyword>
<evidence type="ECO:0000256" key="4">
    <source>
        <dbReference type="ARBA" id="ARBA00023014"/>
    </source>
</evidence>
<feature type="domain" description="Rieske" evidence="7">
    <location>
        <begin position="46"/>
        <end position="139"/>
    </location>
</feature>
<protein>
    <submittedName>
        <fullName evidence="8">Cytochrome b6-f complex iron-sulfur subunit</fullName>
    </submittedName>
</protein>
<gene>
    <name evidence="8" type="primary">petC_3</name>
    <name evidence="8" type="ORF">SDC9_60830</name>
</gene>
<proteinExistence type="predicted"/>
<dbReference type="PANTHER" id="PTHR10134">
    <property type="entry name" value="CYTOCHROME B-C1 COMPLEX SUBUNIT RIESKE, MITOCHONDRIAL"/>
    <property type="match status" value="1"/>
</dbReference>
<evidence type="ECO:0000313" key="8">
    <source>
        <dbReference type="EMBL" id="MPM14467.1"/>
    </source>
</evidence>
<keyword evidence="4" id="KW-0411">Iron-sulfur</keyword>
<evidence type="ECO:0000256" key="5">
    <source>
        <dbReference type="ARBA" id="ARBA00023157"/>
    </source>
</evidence>
<dbReference type="PROSITE" id="PS51257">
    <property type="entry name" value="PROKAR_LIPOPROTEIN"/>
    <property type="match status" value="1"/>
</dbReference>
<evidence type="ECO:0000256" key="2">
    <source>
        <dbReference type="ARBA" id="ARBA00022723"/>
    </source>
</evidence>
<name>A0A644XEW9_9ZZZZ</name>
<dbReference type="InterPro" id="IPR036922">
    <property type="entry name" value="Rieske_2Fe-2S_sf"/>
</dbReference>
<keyword evidence="3" id="KW-0408">Iron</keyword>
<evidence type="ECO:0000256" key="3">
    <source>
        <dbReference type="ARBA" id="ARBA00023004"/>
    </source>
</evidence>
<reference evidence="8" key="1">
    <citation type="submission" date="2019-08" db="EMBL/GenBank/DDBJ databases">
        <authorList>
            <person name="Kucharzyk K."/>
            <person name="Murdoch R.W."/>
            <person name="Higgins S."/>
            <person name="Loffler F."/>
        </authorList>
    </citation>
    <scope>NUCLEOTIDE SEQUENCE</scope>
</reference>
<dbReference type="AlphaFoldDB" id="A0A644XEW9"/>
<dbReference type="InterPro" id="IPR005805">
    <property type="entry name" value="Rieske_Fe-S_prot_C"/>
</dbReference>
<evidence type="ECO:0000259" key="7">
    <source>
        <dbReference type="PROSITE" id="PS51296"/>
    </source>
</evidence>
<dbReference type="SUPFAM" id="SSF50022">
    <property type="entry name" value="ISP domain"/>
    <property type="match status" value="1"/>
</dbReference>
<accession>A0A644XEW9</accession>
<dbReference type="GO" id="GO:0046872">
    <property type="term" value="F:metal ion binding"/>
    <property type="evidence" value="ECO:0007669"/>
    <property type="project" value="UniProtKB-KW"/>
</dbReference>
<dbReference type="InterPro" id="IPR014349">
    <property type="entry name" value="Rieske_Fe-S_prot"/>
</dbReference>
<dbReference type="GO" id="GO:0016020">
    <property type="term" value="C:membrane"/>
    <property type="evidence" value="ECO:0007669"/>
    <property type="project" value="InterPro"/>
</dbReference>
<dbReference type="GO" id="GO:0051537">
    <property type="term" value="F:2 iron, 2 sulfur cluster binding"/>
    <property type="evidence" value="ECO:0007669"/>
    <property type="project" value="UniProtKB-KW"/>
</dbReference>
<organism evidence="8">
    <name type="scientific">bioreactor metagenome</name>
    <dbReference type="NCBI Taxonomy" id="1076179"/>
    <lineage>
        <taxon>unclassified sequences</taxon>
        <taxon>metagenomes</taxon>
        <taxon>ecological metagenomes</taxon>
    </lineage>
</organism>
<dbReference type="CDD" id="cd03467">
    <property type="entry name" value="Rieske"/>
    <property type="match status" value="1"/>
</dbReference>
<evidence type="ECO:0000256" key="6">
    <source>
        <dbReference type="ARBA" id="ARBA00034078"/>
    </source>
</evidence>
<dbReference type="PROSITE" id="PS51296">
    <property type="entry name" value="RIESKE"/>
    <property type="match status" value="1"/>
</dbReference>